<feature type="domain" description="Histidine kinase" evidence="5">
    <location>
        <begin position="48"/>
        <end position="109"/>
    </location>
</feature>
<proteinExistence type="predicted"/>
<evidence type="ECO:0000256" key="1">
    <source>
        <dbReference type="ARBA" id="ARBA00022679"/>
    </source>
</evidence>
<dbReference type="InterPro" id="IPR050482">
    <property type="entry name" value="Sensor_HK_TwoCompSys"/>
</dbReference>
<accession>A0A2X0IWD0</accession>
<name>A0A2X0IWD0_9ACTN</name>
<dbReference type="PROSITE" id="PS50109">
    <property type="entry name" value="HIS_KIN"/>
    <property type="match status" value="1"/>
</dbReference>
<dbReference type="AlphaFoldDB" id="A0A2X0IWD0"/>
<protein>
    <recommendedName>
        <fullName evidence="5">Histidine kinase domain-containing protein</fullName>
    </recommendedName>
</protein>
<feature type="compositionally biased region" description="Low complexity" evidence="4">
    <location>
        <begin position="53"/>
        <end position="64"/>
    </location>
</feature>
<feature type="compositionally biased region" description="Basic and acidic residues" evidence="4">
    <location>
        <begin position="41"/>
        <end position="51"/>
    </location>
</feature>
<dbReference type="EMBL" id="QKYN01000128">
    <property type="protein sequence ID" value="RAG82006.1"/>
    <property type="molecule type" value="Genomic_DNA"/>
</dbReference>
<comment type="caution">
    <text evidence="6">The sequence shown here is derived from an EMBL/GenBank/DDBJ whole genome shotgun (WGS) entry which is preliminary data.</text>
</comment>
<keyword evidence="7" id="KW-1185">Reference proteome</keyword>
<evidence type="ECO:0000313" key="7">
    <source>
        <dbReference type="Proteomes" id="UP000248889"/>
    </source>
</evidence>
<evidence type="ECO:0000259" key="5">
    <source>
        <dbReference type="PROSITE" id="PS50109"/>
    </source>
</evidence>
<dbReference type="OrthoDB" id="9764154at2"/>
<dbReference type="InterPro" id="IPR005467">
    <property type="entry name" value="His_kinase_dom"/>
</dbReference>
<dbReference type="GO" id="GO:0000160">
    <property type="term" value="P:phosphorelay signal transduction system"/>
    <property type="evidence" value="ECO:0007669"/>
    <property type="project" value="UniProtKB-KW"/>
</dbReference>
<keyword evidence="3" id="KW-0902">Two-component regulatory system</keyword>
<dbReference type="Proteomes" id="UP000248889">
    <property type="component" value="Unassembled WGS sequence"/>
</dbReference>
<organism evidence="6 7">
    <name type="scientific">Streptacidiphilus pinicola</name>
    <dbReference type="NCBI Taxonomy" id="2219663"/>
    <lineage>
        <taxon>Bacteria</taxon>
        <taxon>Bacillati</taxon>
        <taxon>Actinomycetota</taxon>
        <taxon>Actinomycetes</taxon>
        <taxon>Kitasatosporales</taxon>
        <taxon>Streptomycetaceae</taxon>
        <taxon>Streptacidiphilus</taxon>
    </lineage>
</organism>
<evidence type="ECO:0000256" key="4">
    <source>
        <dbReference type="SAM" id="MobiDB-lite"/>
    </source>
</evidence>
<dbReference type="GO" id="GO:0016301">
    <property type="term" value="F:kinase activity"/>
    <property type="evidence" value="ECO:0007669"/>
    <property type="project" value="UniProtKB-KW"/>
</dbReference>
<gene>
    <name evidence="6" type="ORF">DN069_29880</name>
</gene>
<evidence type="ECO:0000313" key="6">
    <source>
        <dbReference type="EMBL" id="RAG82006.1"/>
    </source>
</evidence>
<feature type="compositionally biased region" description="Low complexity" evidence="4">
    <location>
        <begin position="1"/>
        <end position="16"/>
    </location>
</feature>
<reference evidence="6 7" key="1">
    <citation type="submission" date="2018-06" db="EMBL/GenBank/DDBJ databases">
        <title>Streptacidiphilus pinicola sp. nov., isolated from pine grove soil.</title>
        <authorList>
            <person name="Roh S.G."/>
            <person name="Park S."/>
            <person name="Kim M.-K."/>
            <person name="Yun B.-R."/>
            <person name="Park J."/>
            <person name="Kim M.J."/>
            <person name="Kim Y.S."/>
            <person name="Kim S.B."/>
        </authorList>
    </citation>
    <scope>NUCLEOTIDE SEQUENCE [LARGE SCALE GENOMIC DNA]</scope>
    <source>
        <strain evidence="6 7">MMS16-CNU450</strain>
    </source>
</reference>
<dbReference type="Gene3D" id="3.30.565.10">
    <property type="entry name" value="Histidine kinase-like ATPase, C-terminal domain"/>
    <property type="match status" value="1"/>
</dbReference>
<dbReference type="InterPro" id="IPR003594">
    <property type="entry name" value="HATPase_dom"/>
</dbReference>
<evidence type="ECO:0000256" key="2">
    <source>
        <dbReference type="ARBA" id="ARBA00022777"/>
    </source>
</evidence>
<dbReference type="PANTHER" id="PTHR24421">
    <property type="entry name" value="NITRATE/NITRITE SENSOR PROTEIN NARX-RELATED"/>
    <property type="match status" value="1"/>
</dbReference>
<sequence>MAGPLPGADPGAAPAGSGAGRGAAPDRRGAEAGGARGLDYGAERLNGEVRDNGVGLPPGVVAGADRPASARGVGLDAMRERVERVGGAFELSSRVGRGTIVSVVLPLAGPARLTA</sequence>
<feature type="region of interest" description="Disordered" evidence="4">
    <location>
        <begin position="1"/>
        <end position="70"/>
    </location>
</feature>
<evidence type="ECO:0000256" key="3">
    <source>
        <dbReference type="ARBA" id="ARBA00023012"/>
    </source>
</evidence>
<dbReference type="Pfam" id="PF02518">
    <property type="entry name" value="HATPase_c"/>
    <property type="match status" value="1"/>
</dbReference>
<keyword evidence="2" id="KW-0418">Kinase</keyword>
<keyword evidence="1" id="KW-0808">Transferase</keyword>
<dbReference type="SUPFAM" id="SSF55874">
    <property type="entry name" value="ATPase domain of HSP90 chaperone/DNA topoisomerase II/histidine kinase"/>
    <property type="match status" value="1"/>
</dbReference>
<dbReference type="InterPro" id="IPR036890">
    <property type="entry name" value="HATPase_C_sf"/>
</dbReference>